<gene>
    <name evidence="3" type="ORF">SAMN05421820_107191</name>
</gene>
<name>A0A1H0ASQ9_9SPHI</name>
<accession>A0A1H0ASQ9</accession>
<reference evidence="4" key="1">
    <citation type="submission" date="2016-10" db="EMBL/GenBank/DDBJ databases">
        <authorList>
            <person name="Varghese N."/>
            <person name="Submissions S."/>
        </authorList>
    </citation>
    <scope>NUCLEOTIDE SEQUENCE [LARGE SCALE GENOMIC DNA]</scope>
    <source>
        <strain evidence="4">DSM 19110</strain>
    </source>
</reference>
<keyword evidence="2" id="KW-0732">Signal</keyword>
<evidence type="ECO:0000313" key="4">
    <source>
        <dbReference type="Proteomes" id="UP000183200"/>
    </source>
</evidence>
<keyword evidence="1" id="KW-0175">Coiled coil</keyword>
<feature type="chain" id="PRO_5010161663" description="BZIP transcription factor" evidence="2">
    <location>
        <begin position="21"/>
        <end position="220"/>
    </location>
</feature>
<evidence type="ECO:0008006" key="5">
    <source>
        <dbReference type="Google" id="ProtNLM"/>
    </source>
</evidence>
<organism evidence="3 4">
    <name type="scientific">Pedobacter steynii</name>
    <dbReference type="NCBI Taxonomy" id="430522"/>
    <lineage>
        <taxon>Bacteria</taxon>
        <taxon>Pseudomonadati</taxon>
        <taxon>Bacteroidota</taxon>
        <taxon>Sphingobacteriia</taxon>
        <taxon>Sphingobacteriales</taxon>
        <taxon>Sphingobacteriaceae</taxon>
        <taxon>Pedobacter</taxon>
    </lineage>
</organism>
<keyword evidence="4" id="KW-1185">Reference proteome</keyword>
<proteinExistence type="predicted"/>
<dbReference type="RefSeq" id="WP_083361969.1">
    <property type="nucleotide sequence ID" value="NZ_FNGY01000007.1"/>
</dbReference>
<sequence>MLKKITAALFLIGISSQLFAQDVNIPISLNSPEVYGVKIKNNFPNYTGKFGRGFTLSNQDGTADFIGLWAFGDVVNGVSTLGYGFIGNNVANPMMTFLPGGNIGIGTINPSAKLAVEGNIKAREIRVESTVWPDYVFEKSYQLLTLEETDKYIKENGHLPGIPSAVEVKKNGIELGDMNAKLLQKIEELTIHLIAKDKQLNEMKAMNEAYERRLQALEKK</sequence>
<dbReference type="OrthoDB" id="9808753at2"/>
<feature type="signal peptide" evidence="2">
    <location>
        <begin position="1"/>
        <end position="20"/>
    </location>
</feature>
<feature type="coiled-coil region" evidence="1">
    <location>
        <begin position="193"/>
        <end position="220"/>
    </location>
</feature>
<evidence type="ECO:0000256" key="2">
    <source>
        <dbReference type="SAM" id="SignalP"/>
    </source>
</evidence>
<dbReference type="AlphaFoldDB" id="A0A1H0ASQ9"/>
<evidence type="ECO:0000256" key="1">
    <source>
        <dbReference type="SAM" id="Coils"/>
    </source>
</evidence>
<protein>
    <recommendedName>
        <fullName evidence="5">BZIP transcription factor</fullName>
    </recommendedName>
</protein>
<dbReference type="Proteomes" id="UP000183200">
    <property type="component" value="Unassembled WGS sequence"/>
</dbReference>
<evidence type="ECO:0000313" key="3">
    <source>
        <dbReference type="EMBL" id="SDN36542.1"/>
    </source>
</evidence>
<dbReference type="EMBL" id="FNGY01000007">
    <property type="protein sequence ID" value="SDN36542.1"/>
    <property type="molecule type" value="Genomic_DNA"/>
</dbReference>